<reference evidence="2 3" key="1">
    <citation type="submission" date="2024-11" db="EMBL/GenBank/DDBJ databases">
        <title>A near-complete genome assembly of Cinchona calisaya.</title>
        <authorList>
            <person name="Lian D.C."/>
            <person name="Zhao X.W."/>
            <person name="Wei L."/>
        </authorList>
    </citation>
    <scope>NUCLEOTIDE SEQUENCE [LARGE SCALE GENOMIC DNA]</scope>
    <source>
        <tissue evidence="2">Nenye</tissue>
    </source>
</reference>
<evidence type="ECO:0000313" key="3">
    <source>
        <dbReference type="Proteomes" id="UP001630127"/>
    </source>
</evidence>
<gene>
    <name evidence="2" type="ORF">ACH5RR_006377</name>
</gene>
<feature type="region of interest" description="Disordered" evidence="1">
    <location>
        <begin position="1"/>
        <end position="34"/>
    </location>
</feature>
<comment type="caution">
    <text evidence="2">The sequence shown here is derived from an EMBL/GenBank/DDBJ whole genome shotgun (WGS) entry which is preliminary data.</text>
</comment>
<evidence type="ECO:0000313" key="2">
    <source>
        <dbReference type="EMBL" id="KAL3532856.1"/>
    </source>
</evidence>
<sequence>MDGMMEEFEEDPTEDLEEEPEENHGRNVEDEYESSDGIVVVDWMMASESSSNSGTNDHTGLGEFRGFVDPLMTEIVSAITRVTEVSGSSQKEKKITSKLDLESEGRFKALDTIVEMCTRDSQ</sequence>
<accession>A0ABD3ANW0</accession>
<dbReference type="AlphaFoldDB" id="A0ABD3ANW0"/>
<name>A0ABD3ANW0_9GENT</name>
<protein>
    <submittedName>
        <fullName evidence="2">Uncharacterized protein</fullName>
    </submittedName>
</protein>
<organism evidence="2 3">
    <name type="scientific">Cinchona calisaya</name>
    <dbReference type="NCBI Taxonomy" id="153742"/>
    <lineage>
        <taxon>Eukaryota</taxon>
        <taxon>Viridiplantae</taxon>
        <taxon>Streptophyta</taxon>
        <taxon>Embryophyta</taxon>
        <taxon>Tracheophyta</taxon>
        <taxon>Spermatophyta</taxon>
        <taxon>Magnoliopsida</taxon>
        <taxon>eudicotyledons</taxon>
        <taxon>Gunneridae</taxon>
        <taxon>Pentapetalae</taxon>
        <taxon>asterids</taxon>
        <taxon>lamiids</taxon>
        <taxon>Gentianales</taxon>
        <taxon>Rubiaceae</taxon>
        <taxon>Cinchonoideae</taxon>
        <taxon>Cinchoneae</taxon>
        <taxon>Cinchona</taxon>
    </lineage>
</organism>
<feature type="compositionally biased region" description="Acidic residues" evidence="1">
    <location>
        <begin position="1"/>
        <end position="21"/>
    </location>
</feature>
<proteinExistence type="predicted"/>
<evidence type="ECO:0000256" key="1">
    <source>
        <dbReference type="SAM" id="MobiDB-lite"/>
    </source>
</evidence>
<dbReference type="EMBL" id="JBJUIK010000003">
    <property type="protein sequence ID" value="KAL3532856.1"/>
    <property type="molecule type" value="Genomic_DNA"/>
</dbReference>
<dbReference type="Proteomes" id="UP001630127">
    <property type="component" value="Unassembled WGS sequence"/>
</dbReference>
<keyword evidence="3" id="KW-1185">Reference proteome</keyword>